<proteinExistence type="predicted"/>
<dbReference type="EMBL" id="CM035407">
    <property type="protein sequence ID" value="KAH7443362.1"/>
    <property type="molecule type" value="Genomic_DNA"/>
</dbReference>
<dbReference type="InterPro" id="IPR036047">
    <property type="entry name" value="F-box-like_dom_sf"/>
</dbReference>
<dbReference type="PANTHER" id="PTHR46344:SF21">
    <property type="entry name" value="F-BOX_KELCH-REPEAT PROTEIN SKIP30 ISOFORM X2"/>
    <property type="match status" value="1"/>
</dbReference>
<dbReference type="SMART" id="SM00612">
    <property type="entry name" value="Kelch"/>
    <property type="match status" value="2"/>
</dbReference>
<evidence type="ECO:0000256" key="2">
    <source>
        <dbReference type="ARBA" id="ARBA00022737"/>
    </source>
</evidence>
<dbReference type="PANTHER" id="PTHR46344">
    <property type="entry name" value="OS02G0202900 PROTEIN"/>
    <property type="match status" value="1"/>
</dbReference>
<evidence type="ECO:0000313" key="5">
    <source>
        <dbReference type="Proteomes" id="UP000825935"/>
    </source>
</evidence>
<keyword evidence="2" id="KW-0677">Repeat</keyword>
<comment type="caution">
    <text evidence="4">The sequence shown here is derived from an EMBL/GenBank/DDBJ whole genome shotgun (WGS) entry which is preliminary data.</text>
</comment>
<dbReference type="Gene3D" id="2.120.10.80">
    <property type="entry name" value="Kelch-type beta propeller"/>
    <property type="match status" value="1"/>
</dbReference>
<evidence type="ECO:0000259" key="3">
    <source>
        <dbReference type="Pfam" id="PF00646"/>
    </source>
</evidence>
<dbReference type="InterPro" id="IPR001810">
    <property type="entry name" value="F-box_dom"/>
</dbReference>
<dbReference type="SUPFAM" id="SSF81383">
    <property type="entry name" value="F-box domain"/>
    <property type="match status" value="1"/>
</dbReference>
<dbReference type="OMA" id="FVERRWS"/>
<keyword evidence="5" id="KW-1185">Reference proteome</keyword>
<gene>
    <name evidence="4" type="ORF">KP509_02G031000</name>
</gene>
<evidence type="ECO:0000313" key="4">
    <source>
        <dbReference type="EMBL" id="KAH7443362.1"/>
    </source>
</evidence>
<sequence>MQMEESRLHNSKKLALNPMAALIEGLPDAVALQILARVPLSCHPSMRAVNHAWRSHLYSEEFFKLREKIGSSEEWLYVSAREPDRLWQAFDPYSERWFSLPPLPSPVKYLSNFGTAALGGKIYVIGGGSDDVDLITGDRGGVAATNEVWVYDPIHREWQEKAPMLMARAQFACCVLDGCIVVAGGFTHTRQFIATAEIYDPHENTWKSIANLCQTMNSPCSGAVLEGKVYVIHKEVPLTQVYDASHNKWMVVDCFLSQGPMGTVNGELYVIFNGIVSREHTSPALKRTICSWPSWYRRVGFGVAGLKGELYVVGGVTLPRQGDHDLEPLQEVWICRVDGEWPCWRPGVSMTLSKGTVVGCVVLRL</sequence>
<evidence type="ECO:0000256" key="1">
    <source>
        <dbReference type="ARBA" id="ARBA00022441"/>
    </source>
</evidence>
<dbReference type="InterPro" id="IPR006652">
    <property type="entry name" value="Kelch_1"/>
</dbReference>
<dbReference type="InterPro" id="IPR015915">
    <property type="entry name" value="Kelch-typ_b-propeller"/>
</dbReference>
<keyword evidence="1" id="KW-0880">Kelch repeat</keyword>
<dbReference type="OrthoDB" id="45365at2759"/>
<feature type="domain" description="F-box" evidence="3">
    <location>
        <begin position="24"/>
        <end position="64"/>
    </location>
</feature>
<protein>
    <recommendedName>
        <fullName evidence="3">F-box domain-containing protein</fullName>
    </recommendedName>
</protein>
<dbReference type="Proteomes" id="UP000825935">
    <property type="component" value="Chromosome 2"/>
</dbReference>
<name>A0A8T2V7J8_CERRI</name>
<dbReference type="CDD" id="cd22152">
    <property type="entry name" value="F-box_AtAFR-like"/>
    <property type="match status" value="1"/>
</dbReference>
<dbReference type="SUPFAM" id="SSF117281">
    <property type="entry name" value="Kelch motif"/>
    <property type="match status" value="1"/>
</dbReference>
<accession>A0A8T2V7J8</accession>
<dbReference type="Pfam" id="PF00646">
    <property type="entry name" value="F-box"/>
    <property type="match status" value="1"/>
</dbReference>
<organism evidence="4 5">
    <name type="scientific">Ceratopteris richardii</name>
    <name type="common">Triangle waterfern</name>
    <dbReference type="NCBI Taxonomy" id="49495"/>
    <lineage>
        <taxon>Eukaryota</taxon>
        <taxon>Viridiplantae</taxon>
        <taxon>Streptophyta</taxon>
        <taxon>Embryophyta</taxon>
        <taxon>Tracheophyta</taxon>
        <taxon>Polypodiopsida</taxon>
        <taxon>Polypodiidae</taxon>
        <taxon>Polypodiales</taxon>
        <taxon>Pteridineae</taxon>
        <taxon>Pteridaceae</taxon>
        <taxon>Parkerioideae</taxon>
        <taxon>Ceratopteris</taxon>
    </lineage>
</organism>
<reference evidence="4" key="1">
    <citation type="submission" date="2021-08" db="EMBL/GenBank/DDBJ databases">
        <title>WGS assembly of Ceratopteris richardii.</title>
        <authorList>
            <person name="Marchant D.B."/>
            <person name="Chen G."/>
            <person name="Jenkins J."/>
            <person name="Shu S."/>
            <person name="Leebens-Mack J."/>
            <person name="Grimwood J."/>
            <person name="Schmutz J."/>
            <person name="Soltis P."/>
            <person name="Soltis D."/>
            <person name="Chen Z.-H."/>
        </authorList>
    </citation>
    <scope>NUCLEOTIDE SEQUENCE</scope>
    <source>
        <strain evidence="4">Whitten #5841</strain>
        <tissue evidence="4">Leaf</tissue>
    </source>
</reference>
<dbReference type="EMBL" id="CM035407">
    <property type="protein sequence ID" value="KAH7443363.1"/>
    <property type="molecule type" value="Genomic_DNA"/>
</dbReference>
<dbReference type="AlphaFoldDB" id="A0A8T2V7J8"/>
<dbReference type="Pfam" id="PF01344">
    <property type="entry name" value="Kelch_1"/>
    <property type="match status" value="2"/>
</dbReference>